<accession>A0A7M7JL48</accession>
<dbReference type="EnsemblMetazoa" id="XM_022798121">
    <property type="protein sequence ID" value="XP_022653856"/>
    <property type="gene ID" value="LOC111247331"/>
</dbReference>
<keyword evidence="11" id="KW-1185">Reference proteome</keyword>
<dbReference type="KEGG" id="vde:111247331"/>
<comment type="subcellular location">
    <subcellularLocation>
        <location evidence="1">Membrane</location>
        <topology evidence="1">Multi-pass membrane protein</topology>
    </subcellularLocation>
</comment>
<evidence type="ECO:0000259" key="9">
    <source>
        <dbReference type="PROSITE" id="PS50922"/>
    </source>
</evidence>
<dbReference type="InterPro" id="IPR006634">
    <property type="entry name" value="TLC-dom"/>
</dbReference>
<dbReference type="PROSITE" id="PS50922">
    <property type="entry name" value="TLC"/>
    <property type="match status" value="1"/>
</dbReference>
<feature type="transmembrane region" description="Helical" evidence="8">
    <location>
        <begin position="244"/>
        <end position="266"/>
    </location>
</feature>
<proteinExistence type="predicted"/>
<dbReference type="PANTHER" id="PTHR12560:SF58">
    <property type="entry name" value="CERAMIDE SYNTHASE 1"/>
    <property type="match status" value="1"/>
</dbReference>
<dbReference type="RefSeq" id="XP_022653856.1">
    <property type="nucleotide sequence ID" value="XM_022798121.1"/>
</dbReference>
<comment type="pathway">
    <text evidence="2">Lipid metabolism; sphingolipid metabolism.</text>
</comment>
<feature type="transmembrane region" description="Helical" evidence="8">
    <location>
        <begin position="185"/>
        <end position="202"/>
    </location>
</feature>
<evidence type="ECO:0000256" key="8">
    <source>
        <dbReference type="SAM" id="Phobius"/>
    </source>
</evidence>
<protein>
    <recommendedName>
        <fullName evidence="9">TLC domain-containing protein</fullName>
    </recommendedName>
</protein>
<dbReference type="UniPathway" id="UPA00222"/>
<dbReference type="PANTHER" id="PTHR12560">
    <property type="entry name" value="LONGEVITY ASSURANCE FACTOR 1 LAG1"/>
    <property type="match status" value="1"/>
</dbReference>
<feature type="domain" description="TLC" evidence="9">
    <location>
        <begin position="108"/>
        <end position="317"/>
    </location>
</feature>
<dbReference type="AlphaFoldDB" id="A0A7M7JL48"/>
<sequence length="349" mass="40288">MVDNSSESTFGNGDWEAMPTYTALATDMLQLYKKTIVRYKERPYRFPMDISEDLTVLFNFTRQDILLVIGLAVGFTLLRSVLTKFCLIPLGHHLALTPESVAKLPESVWKLIYYGAVWSYAFRVVVSSGQYRFFQNPSSVWQGYSTSGGIPSDIYWLYAAQGSFYVHGLYALFFQDAWRKDSAVMAVHHVVTVLLIWMSFVCRCHNIGSLVMLFHDFCDVELEFAKINVYLKIRSGKSHKLNDLLAAVSFLSMTITWFISRLYYFPLKVLYACSTVLLDRGFYPEYTILIVSMLLLLTIMNVFWFSQMIILLYKILTGELSEVDDIREYDVVEKLERSNEKTIKDKKVA</sequence>
<dbReference type="GO" id="GO:0046513">
    <property type="term" value="P:ceramide biosynthetic process"/>
    <property type="evidence" value="ECO:0007669"/>
    <property type="project" value="InterPro"/>
</dbReference>
<dbReference type="OrthoDB" id="537032at2759"/>
<dbReference type="PIRSF" id="PIRSF005225">
    <property type="entry name" value="LAG1_LAC1"/>
    <property type="match status" value="1"/>
</dbReference>
<keyword evidence="6 7" id="KW-0472">Membrane</keyword>
<dbReference type="GO" id="GO:0050291">
    <property type="term" value="F:sphingosine N-acyltransferase activity"/>
    <property type="evidence" value="ECO:0007669"/>
    <property type="project" value="InterPro"/>
</dbReference>
<dbReference type="SMART" id="SM00724">
    <property type="entry name" value="TLC"/>
    <property type="match status" value="1"/>
</dbReference>
<dbReference type="OMA" id="FRCHNIG"/>
<dbReference type="RefSeq" id="XP_022653857.1">
    <property type="nucleotide sequence ID" value="XM_022798122.1"/>
</dbReference>
<dbReference type="InterPro" id="IPR016439">
    <property type="entry name" value="Lag1/Lac1-like"/>
</dbReference>
<evidence type="ECO:0000256" key="5">
    <source>
        <dbReference type="ARBA" id="ARBA00022989"/>
    </source>
</evidence>
<feature type="transmembrane region" description="Helical" evidence="8">
    <location>
        <begin position="286"/>
        <end position="305"/>
    </location>
</feature>
<organism evidence="10 11">
    <name type="scientific">Varroa destructor</name>
    <name type="common">Honeybee mite</name>
    <dbReference type="NCBI Taxonomy" id="109461"/>
    <lineage>
        <taxon>Eukaryota</taxon>
        <taxon>Metazoa</taxon>
        <taxon>Ecdysozoa</taxon>
        <taxon>Arthropoda</taxon>
        <taxon>Chelicerata</taxon>
        <taxon>Arachnida</taxon>
        <taxon>Acari</taxon>
        <taxon>Parasitiformes</taxon>
        <taxon>Mesostigmata</taxon>
        <taxon>Gamasina</taxon>
        <taxon>Dermanyssoidea</taxon>
        <taxon>Varroidae</taxon>
        <taxon>Varroa</taxon>
    </lineage>
</organism>
<keyword evidence="4 7" id="KW-0812">Transmembrane</keyword>
<evidence type="ECO:0000256" key="6">
    <source>
        <dbReference type="ARBA" id="ARBA00023136"/>
    </source>
</evidence>
<dbReference type="Proteomes" id="UP000594260">
    <property type="component" value="Unplaced"/>
</dbReference>
<dbReference type="EnsemblMetazoa" id="XM_022798120">
    <property type="protein sequence ID" value="XP_022653855"/>
    <property type="gene ID" value="LOC111247331"/>
</dbReference>
<evidence type="ECO:0000256" key="3">
    <source>
        <dbReference type="ARBA" id="ARBA00004991"/>
    </source>
</evidence>
<name>A0A7M7JL48_VARDE</name>
<dbReference type="RefSeq" id="XP_022653855.1">
    <property type="nucleotide sequence ID" value="XM_022798120.1"/>
</dbReference>
<dbReference type="InParanoid" id="A0A7M7JL48"/>
<dbReference type="EnsemblMetazoa" id="XM_022798122">
    <property type="protein sequence ID" value="XP_022653857"/>
    <property type="gene ID" value="LOC111247331"/>
</dbReference>
<feature type="transmembrane region" description="Helical" evidence="8">
    <location>
        <begin position="155"/>
        <end position="173"/>
    </location>
</feature>
<evidence type="ECO:0000256" key="2">
    <source>
        <dbReference type="ARBA" id="ARBA00004760"/>
    </source>
</evidence>
<dbReference type="GO" id="GO:0016020">
    <property type="term" value="C:membrane"/>
    <property type="evidence" value="ECO:0007669"/>
    <property type="project" value="UniProtKB-SubCell"/>
</dbReference>
<evidence type="ECO:0000256" key="7">
    <source>
        <dbReference type="PROSITE-ProRule" id="PRU00205"/>
    </source>
</evidence>
<evidence type="ECO:0000256" key="4">
    <source>
        <dbReference type="ARBA" id="ARBA00022692"/>
    </source>
</evidence>
<feature type="transmembrane region" description="Helical" evidence="8">
    <location>
        <begin position="65"/>
        <end position="91"/>
    </location>
</feature>
<dbReference type="Pfam" id="PF03798">
    <property type="entry name" value="TRAM_LAG1_CLN8"/>
    <property type="match status" value="1"/>
</dbReference>
<reference evidence="10" key="1">
    <citation type="submission" date="2021-01" db="UniProtKB">
        <authorList>
            <consortium name="EnsemblMetazoa"/>
        </authorList>
    </citation>
    <scope>IDENTIFICATION</scope>
</reference>
<comment type="pathway">
    <text evidence="3">Sphingolipid metabolism.</text>
</comment>
<dbReference type="GeneID" id="111247331"/>
<evidence type="ECO:0000313" key="10">
    <source>
        <dbReference type="EnsemblMetazoa" id="XP_022653856"/>
    </source>
</evidence>
<evidence type="ECO:0000313" key="11">
    <source>
        <dbReference type="Proteomes" id="UP000594260"/>
    </source>
</evidence>
<evidence type="ECO:0000256" key="1">
    <source>
        <dbReference type="ARBA" id="ARBA00004141"/>
    </source>
</evidence>
<keyword evidence="5 8" id="KW-1133">Transmembrane helix</keyword>